<dbReference type="Pfam" id="PF00703">
    <property type="entry name" value="Glyco_hydro_2"/>
    <property type="match status" value="1"/>
</dbReference>
<dbReference type="PANTHER" id="PTHR42732:SF2">
    <property type="entry name" value="BETA-MANNOSIDASE"/>
    <property type="match status" value="1"/>
</dbReference>
<evidence type="ECO:0000259" key="7">
    <source>
        <dbReference type="Pfam" id="PF00703"/>
    </source>
</evidence>
<dbReference type="Gene3D" id="2.60.120.260">
    <property type="entry name" value="Galactose-binding domain-like"/>
    <property type="match status" value="2"/>
</dbReference>
<proteinExistence type="inferred from homology"/>
<feature type="site" description="Important for catalytic activity, responsible for pKa modulation of the active site Glu and correct orientation of both the proton donor and substrate" evidence="5">
    <location>
        <position position="965"/>
    </location>
</feature>
<evidence type="ECO:0000259" key="9">
    <source>
        <dbReference type="Pfam" id="PF02837"/>
    </source>
</evidence>
<sequence>MIQPLRFTDLLKGAMASAVIVSCFLLHNCERGFAKETVDDWRYTLKRPDKGWQTPEFEDSRWQEGGGGFGTSGTPNARVGTRWATNDIWLRKRVDVTNLPTNPALLMHHDEDVEVYLNGKRVATIKGFSTDYEVVSLSADERSALKVGVNVLAVHCRQTKGGQFIDVHLVDSDHVPELPKVQRNTKPYQSDLTTKWGEQVTATNAWTQYPRPQLRRDGWQNLNGNWDYAITPISQSETPAQWSGKILVPYCLESKLGGVQYLLDESEALWYHRTFEASHSADKRQHLNFEAVDYRCEVFVNGLSVGTHQGGNTPFTFDISGAIHDGENDLIVRVEDATEQWQLRGKQTLNARGIWYTQVSGIWQTVWLETVGIDRINDLKISTDASNGTIRARPIVEGNGRVHIIVKDGETVVADATVDNESTELKIPNAKLWSPESPHLYDMEATLVNVSGNVLDRVKSYAGIRTVGKTKDADGNWRFTLNGEVLFHWGPLDQGWWPDGLLTPPSDEAMLFDIEWLKKAGFNMIRKHIKVEPRRYYYHCDRLGMMVWQDQVSGGKGRNQGWPAWSRLKPDPVDAQWPPKEHQQFMYEFEEMIDSLENHPSIVCWVPFNEAWGQHQTMDVGRWTSKRDPTRLVNISSGGNFWPVGDIVDEHRYPHPGFPFELNTDGRFDDYIKVMGEFGGHGYGVKEHLWDSSRRNWGYGGLPQNAAEYKERYVKSINLLEELQKQGIAAGVYTQTTDVEGEINGLITYDRKVIKIPAEELARLHRPLLTKSASTDTEKAAKNADKFPKSAFVEQKTDRKPGPVMDPETIRSGLKSHDRALYIKAGWIRDPYITRGPDGYYYLTGTQPNEGDPREAENPYNIGLGDQSIVGDQVRVYRSQDLIEWESLGVPFSVADTVAGVKQRNNARRIWAPEVHWMAGNGSEPGRWALVHCPKQISSLAMTQGTELKGPWTHPMGTRLGQRHDPSLFTDDDGTVYLLWQNTMIAPLDGQLSTYTADPVRIDPAGTRLSPEGTPIRHIGHEGATMIKVRGKYVHLGTAWSTDQGRKGSYNLYYCIADKITGPYGPRKFAGRFLGHGTPFQTKDGKWWCTAFFNANVPPLPREGIQSRDLGDNAQTINEQGVTIVPLDVRVLDDGDVHIRAKDPAYATPGPDEAQDF</sequence>
<feature type="domain" description="Glycoside hydrolase family 2 immunoglobulin-like beta-sandwich" evidence="7">
    <location>
        <begin position="386"/>
        <end position="465"/>
    </location>
</feature>
<name>A0A7W5E3W4_9BACT</name>
<feature type="compositionally biased region" description="Basic and acidic residues" evidence="6">
    <location>
        <begin position="776"/>
        <end position="788"/>
    </location>
</feature>
<dbReference type="InterPro" id="IPR006104">
    <property type="entry name" value="Glyco_hydro_2_N"/>
</dbReference>
<dbReference type="GO" id="GO:0005975">
    <property type="term" value="P:carbohydrate metabolic process"/>
    <property type="evidence" value="ECO:0007669"/>
    <property type="project" value="InterPro"/>
</dbReference>
<keyword evidence="3" id="KW-0378">Hydrolase</keyword>
<comment type="caution">
    <text evidence="10">The sequence shown here is derived from an EMBL/GenBank/DDBJ whole genome shotgun (WGS) entry which is preliminary data.</text>
</comment>
<dbReference type="Proteomes" id="UP000536179">
    <property type="component" value="Unassembled WGS sequence"/>
</dbReference>
<dbReference type="InterPro" id="IPR008979">
    <property type="entry name" value="Galactose-bd-like_sf"/>
</dbReference>
<reference evidence="10 11" key="1">
    <citation type="submission" date="2020-08" db="EMBL/GenBank/DDBJ databases">
        <title>Genomic Encyclopedia of Type Strains, Phase III (KMG-III): the genomes of soil and plant-associated and newly described type strains.</title>
        <authorList>
            <person name="Whitman W."/>
        </authorList>
    </citation>
    <scope>NUCLEOTIDE SEQUENCE [LARGE SCALE GENOMIC DNA]</scope>
    <source>
        <strain evidence="10 11">CECT 8075</strain>
    </source>
</reference>
<protein>
    <recommendedName>
        <fullName evidence="12">Beta-galactosidase</fullName>
    </recommendedName>
</protein>
<keyword evidence="11" id="KW-1185">Reference proteome</keyword>
<accession>A0A7W5E3W4</accession>
<comment type="similarity">
    <text evidence="1">Belongs to the glycosyl hydrolase 2 family.</text>
</comment>
<dbReference type="SUPFAM" id="SSF49785">
    <property type="entry name" value="Galactose-binding domain-like"/>
    <property type="match status" value="2"/>
</dbReference>
<dbReference type="SUPFAM" id="SSF75005">
    <property type="entry name" value="Arabinanase/levansucrase/invertase"/>
    <property type="match status" value="1"/>
</dbReference>
<dbReference type="Gene3D" id="2.115.10.20">
    <property type="entry name" value="Glycosyl hydrolase domain, family 43"/>
    <property type="match status" value="1"/>
</dbReference>
<dbReference type="InterPro" id="IPR051913">
    <property type="entry name" value="GH2_Domain-Containing"/>
</dbReference>
<dbReference type="PANTHER" id="PTHR42732">
    <property type="entry name" value="BETA-GALACTOSIDASE"/>
    <property type="match status" value="1"/>
</dbReference>
<evidence type="ECO:0000256" key="4">
    <source>
        <dbReference type="ARBA" id="ARBA00023295"/>
    </source>
</evidence>
<dbReference type="InterPro" id="IPR006710">
    <property type="entry name" value="Glyco_hydro_43"/>
</dbReference>
<comment type="similarity">
    <text evidence="2">Belongs to the glycosyl hydrolase 43 family.</text>
</comment>
<evidence type="ECO:0000256" key="3">
    <source>
        <dbReference type="ARBA" id="ARBA00022801"/>
    </source>
</evidence>
<dbReference type="Gene3D" id="3.20.20.80">
    <property type="entry name" value="Glycosidases"/>
    <property type="match status" value="1"/>
</dbReference>
<dbReference type="CDD" id="cd08986">
    <property type="entry name" value="GH43-like"/>
    <property type="match status" value="1"/>
</dbReference>
<evidence type="ECO:0008006" key="12">
    <source>
        <dbReference type="Google" id="ProtNLM"/>
    </source>
</evidence>
<dbReference type="InterPro" id="IPR006103">
    <property type="entry name" value="Glyco_hydro_2_cat"/>
</dbReference>
<evidence type="ECO:0000313" key="10">
    <source>
        <dbReference type="EMBL" id="MBB3209284.1"/>
    </source>
</evidence>
<dbReference type="Pfam" id="PF02836">
    <property type="entry name" value="Glyco_hydro_2_C"/>
    <property type="match status" value="1"/>
</dbReference>
<dbReference type="InterPro" id="IPR036156">
    <property type="entry name" value="Beta-gal/glucu_dom_sf"/>
</dbReference>
<evidence type="ECO:0000259" key="8">
    <source>
        <dbReference type="Pfam" id="PF02836"/>
    </source>
</evidence>
<feature type="domain" description="Glycoside hydrolase family 2 catalytic" evidence="8">
    <location>
        <begin position="508"/>
        <end position="639"/>
    </location>
</feature>
<dbReference type="InterPro" id="IPR006102">
    <property type="entry name" value="Ig-like_GH2"/>
</dbReference>
<dbReference type="GO" id="GO:0004553">
    <property type="term" value="F:hydrolase activity, hydrolyzing O-glycosyl compounds"/>
    <property type="evidence" value="ECO:0007669"/>
    <property type="project" value="InterPro"/>
</dbReference>
<dbReference type="Pfam" id="PF04616">
    <property type="entry name" value="Glyco_hydro_43"/>
    <property type="match status" value="1"/>
</dbReference>
<evidence type="ECO:0000313" key="11">
    <source>
        <dbReference type="Proteomes" id="UP000536179"/>
    </source>
</evidence>
<dbReference type="InterPro" id="IPR013783">
    <property type="entry name" value="Ig-like_fold"/>
</dbReference>
<dbReference type="InterPro" id="IPR023296">
    <property type="entry name" value="Glyco_hydro_beta-prop_sf"/>
</dbReference>
<dbReference type="InterPro" id="IPR017853">
    <property type="entry name" value="GH"/>
</dbReference>
<dbReference type="PROSITE" id="PS51257">
    <property type="entry name" value="PROKAR_LIPOPROTEIN"/>
    <property type="match status" value="1"/>
</dbReference>
<evidence type="ECO:0000256" key="6">
    <source>
        <dbReference type="SAM" id="MobiDB-lite"/>
    </source>
</evidence>
<dbReference type="Pfam" id="PF02837">
    <property type="entry name" value="Glyco_hydro_2_N"/>
    <property type="match status" value="1"/>
</dbReference>
<feature type="domain" description="Glycosyl hydrolases family 2 sugar binding" evidence="9">
    <location>
        <begin position="266"/>
        <end position="368"/>
    </location>
</feature>
<dbReference type="EMBL" id="JACHXU010000022">
    <property type="protein sequence ID" value="MBB3209284.1"/>
    <property type="molecule type" value="Genomic_DNA"/>
</dbReference>
<dbReference type="RefSeq" id="WP_221225345.1">
    <property type="nucleotide sequence ID" value="NZ_JACHXU010000022.1"/>
</dbReference>
<dbReference type="SUPFAM" id="SSF51445">
    <property type="entry name" value="(Trans)glycosidases"/>
    <property type="match status" value="1"/>
</dbReference>
<gene>
    <name evidence="10" type="ORF">FHS27_005124</name>
</gene>
<feature type="region of interest" description="Disordered" evidence="6">
    <location>
        <begin position="773"/>
        <end position="810"/>
    </location>
</feature>
<dbReference type="SUPFAM" id="SSF49303">
    <property type="entry name" value="beta-Galactosidase/glucuronidase domain"/>
    <property type="match status" value="1"/>
</dbReference>
<evidence type="ECO:0000256" key="2">
    <source>
        <dbReference type="ARBA" id="ARBA00009865"/>
    </source>
</evidence>
<organism evidence="10 11">
    <name type="scientific">Aporhodopirellula rubra</name>
    <dbReference type="NCBI Taxonomy" id="980271"/>
    <lineage>
        <taxon>Bacteria</taxon>
        <taxon>Pseudomonadati</taxon>
        <taxon>Planctomycetota</taxon>
        <taxon>Planctomycetia</taxon>
        <taxon>Pirellulales</taxon>
        <taxon>Pirellulaceae</taxon>
        <taxon>Aporhodopirellula</taxon>
    </lineage>
</organism>
<evidence type="ECO:0000256" key="5">
    <source>
        <dbReference type="PIRSR" id="PIRSR606710-2"/>
    </source>
</evidence>
<evidence type="ECO:0000256" key="1">
    <source>
        <dbReference type="ARBA" id="ARBA00007401"/>
    </source>
</evidence>
<keyword evidence="4" id="KW-0326">Glycosidase</keyword>
<dbReference type="AlphaFoldDB" id="A0A7W5E3W4"/>
<dbReference type="Gene3D" id="2.60.40.10">
    <property type="entry name" value="Immunoglobulins"/>
    <property type="match status" value="1"/>
</dbReference>